<keyword evidence="3" id="KW-1185">Reference proteome</keyword>
<dbReference type="RefSeq" id="WP_140826183.1">
    <property type="nucleotide sequence ID" value="NZ_VFYP01000001.1"/>
</dbReference>
<dbReference type="Proteomes" id="UP000316429">
    <property type="component" value="Unassembled WGS sequence"/>
</dbReference>
<accession>A0A504U8K7</accession>
<sequence length="98" mass="10605">MQIESQMIEGRLNAHREILISLVTEALLAPDGSNHLLRNLEQEVLLRDGSEDPGATPSAGLGRGNEKSEEIREILDTAKERAEALRRITSGNADGTAS</sequence>
<gene>
    <name evidence="2" type="ORF">FJQ55_02725</name>
</gene>
<organism evidence="2 3">
    <name type="scientific">Rhizobium glycinendophyticum</name>
    <dbReference type="NCBI Taxonomy" id="2589807"/>
    <lineage>
        <taxon>Bacteria</taxon>
        <taxon>Pseudomonadati</taxon>
        <taxon>Pseudomonadota</taxon>
        <taxon>Alphaproteobacteria</taxon>
        <taxon>Hyphomicrobiales</taxon>
        <taxon>Rhizobiaceae</taxon>
        <taxon>Rhizobium/Agrobacterium group</taxon>
        <taxon>Rhizobium</taxon>
    </lineage>
</organism>
<comment type="caution">
    <text evidence="2">The sequence shown here is derived from an EMBL/GenBank/DDBJ whole genome shotgun (WGS) entry which is preliminary data.</text>
</comment>
<reference evidence="2 3" key="1">
    <citation type="submission" date="2019-06" db="EMBL/GenBank/DDBJ databases">
        <title>Rhizobium sp. CL12 isolated from roots of soybean.</title>
        <authorList>
            <person name="Wang C."/>
        </authorList>
    </citation>
    <scope>NUCLEOTIDE SEQUENCE [LARGE SCALE GENOMIC DNA]</scope>
    <source>
        <strain evidence="2 3">CL12</strain>
    </source>
</reference>
<dbReference type="EMBL" id="VFYP01000001">
    <property type="protein sequence ID" value="TPP09807.1"/>
    <property type="molecule type" value="Genomic_DNA"/>
</dbReference>
<evidence type="ECO:0000313" key="3">
    <source>
        <dbReference type="Proteomes" id="UP000316429"/>
    </source>
</evidence>
<protein>
    <submittedName>
        <fullName evidence="2">Uncharacterized protein</fullName>
    </submittedName>
</protein>
<evidence type="ECO:0000313" key="2">
    <source>
        <dbReference type="EMBL" id="TPP09807.1"/>
    </source>
</evidence>
<dbReference type="AlphaFoldDB" id="A0A504U8K7"/>
<dbReference type="OrthoDB" id="8082805at2"/>
<name>A0A504U8K7_9HYPH</name>
<proteinExistence type="predicted"/>
<evidence type="ECO:0000256" key="1">
    <source>
        <dbReference type="SAM" id="MobiDB-lite"/>
    </source>
</evidence>
<feature type="region of interest" description="Disordered" evidence="1">
    <location>
        <begin position="47"/>
        <end position="69"/>
    </location>
</feature>